<gene>
    <name evidence="6" type="ORF">AB5J49_43080</name>
</gene>
<dbReference type="PROSITE" id="PS50075">
    <property type="entry name" value="CARRIER"/>
    <property type="match status" value="1"/>
</dbReference>
<dbReference type="InterPro" id="IPR042099">
    <property type="entry name" value="ANL_N_sf"/>
</dbReference>
<dbReference type="Pfam" id="PF13649">
    <property type="entry name" value="Methyltransf_25"/>
    <property type="match status" value="1"/>
</dbReference>
<dbReference type="Gene3D" id="3.40.50.1820">
    <property type="entry name" value="alpha/beta hydrolase"/>
    <property type="match status" value="1"/>
</dbReference>
<dbReference type="InterPro" id="IPR020806">
    <property type="entry name" value="PKS_PP-bd"/>
</dbReference>
<dbReference type="SUPFAM" id="SSF47336">
    <property type="entry name" value="ACP-like"/>
    <property type="match status" value="1"/>
</dbReference>
<dbReference type="PROSITE" id="PS00012">
    <property type="entry name" value="PHOSPHOPANTETHEINE"/>
    <property type="match status" value="1"/>
</dbReference>
<dbReference type="Gene3D" id="3.40.50.150">
    <property type="entry name" value="Vaccinia Virus protein VP39"/>
    <property type="match status" value="1"/>
</dbReference>
<dbReference type="SUPFAM" id="SSF52777">
    <property type="entry name" value="CoA-dependent acyltransferases"/>
    <property type="match status" value="2"/>
</dbReference>
<sequence length="1484" mass="158529">MDDLVLPPTRIPSPSGGWNRSAHQVGTLPPLVLTALLNRQTRLTPDAPAVRDEDEALSYAQLERESLQLAQRLRAAGVSLGDRVACTLPRGVRAVVAQVAALRMGAVHMPVDPALPDALLAGMLRDMDARWLVSLSDHCSAIGFGGVRLDIDLPQVREELAAQPIDGFADPDPADPAYVVHTSGTSGRPKAVTVGHGAISHAMRAYARRYPVPVTTMALVSPMTVDACLAGIWWTLLSGGTVLALPADPGRAVARLAEVLERGEASHTVLTPSLYRQVLADVRSGPPTLHQIMVAGEACPPDLVAEHYRVLPHVELVNGYGPTEAAVWCATGVLRPGAPVTVGTAIDGVDLFVLSPDGRAVDEGKVGEIGIAGPTLADGYAGDAASTQERFAPCAAAAGRRVYRTGDRGRFRPDGSLEVLGRLDRQTKIRGLRVEPDGVAAVLRTHPRVRDAVVAAHDGRLCAYLVPAQDRDRAAASLRRSWRTLIDGLDHEREHTGWTSSYTAQDLPEADMTEWVDQCVRLARSSRPNSLLDLGCGTGLVLTHLARDCSRVVGIDVSSATLDALAMTLEQLGLDHVELRQGDAADTAGAAGFDLVLCNSVTPYFTDADHLARVLRAALDAAHPTGRVIFGDVKDLGLKDMLHAAVVVAGADDHTPLSALREQWRRRVALDPQLHIAPSWFLQAAPGQQVEIRPRRGARRNEMNDFRYDAVLSPPATEPPLAMDWVPWPGTLPAVAALLAPGRPVGVRAVPDARTAGAFLLRAHLAADGGDHTAGTLRGLAARAEEAAVHPEQLHALADEAGWTLRLSRASAHPDGAFDAAFLPPGTPDAAERPLAWPSPARSADDRAELTSDPLRVRLAALAEEDLLPEVRAHAHTRLAAHEQPVDYMVLTELPLTAAGKTDFTALPLPRGVRPVLPTPYMAPATGAERTAAEVFAEVLGLDRVGAHDDFVQLGGDSLLAVRTAALLGERLGVHLPPRCVFDAPTPSGMAGVVGDLLSTPPQNTDPTPDATTGREPTRESGLAEGGQLPLNTTQMLMWAIDLQFQRGLVAGADFTLELHYRIVGPLDTAALSEAVDAVVNRHPALRAALRLKGLPADCHQTVGPSRTDLLHVEPATGPDPQRVLHRLHQAEPLSLHEGRVFAAELLVLAADRHLLCLRVHHMVADAQSVALIEREIAQHYRDTVTTPQKASPRGHDILAPALLAPTPSTAPQAEDIHFWSERASGMRPVRLIPPTALPTPGTTPGTTRAHSLLVPTAAAQRFQHLARAHHCTPAQALYALTCTLIALDTEDPDVRLLGVSADRPGPLAYTVSPHTEAVLLRHTVNQQWDVADAITAAGATLRQALAHNSAPLPHLCALIPDLQDAFSRSQSVFFQMLPPADALRLEGCTAVRTDQLCDDFPGGVTQAPIDLMILAREEGSRLRLAALHDPACAPNDYVQRLLERLLTLVDAAPQDDTARLCALVGPDPWLSALWRTHASRPAH</sequence>
<reference evidence="6" key="1">
    <citation type="submission" date="2024-07" db="EMBL/GenBank/DDBJ databases">
        <authorList>
            <person name="Yu S.T."/>
        </authorList>
    </citation>
    <scope>NUCLEOTIDE SEQUENCE</scope>
    <source>
        <strain evidence="6">R28</strain>
    </source>
</reference>
<dbReference type="SUPFAM" id="SSF53335">
    <property type="entry name" value="S-adenosyl-L-methionine-dependent methyltransferases"/>
    <property type="match status" value="1"/>
</dbReference>
<dbReference type="GO" id="GO:0008610">
    <property type="term" value="P:lipid biosynthetic process"/>
    <property type="evidence" value="ECO:0007669"/>
    <property type="project" value="UniProtKB-ARBA"/>
</dbReference>
<dbReference type="InterPro" id="IPR010071">
    <property type="entry name" value="AA_adenyl_dom"/>
</dbReference>
<dbReference type="PANTHER" id="PTHR45527">
    <property type="entry name" value="NONRIBOSOMAL PEPTIDE SYNTHETASE"/>
    <property type="match status" value="1"/>
</dbReference>
<dbReference type="NCBIfam" id="TIGR01733">
    <property type="entry name" value="AA-adenyl-dom"/>
    <property type="match status" value="1"/>
</dbReference>
<protein>
    <submittedName>
        <fullName evidence="6">Amino acid adenylation domain-containing protein</fullName>
    </submittedName>
</protein>
<dbReference type="Pfam" id="PF00550">
    <property type="entry name" value="PP-binding"/>
    <property type="match status" value="1"/>
</dbReference>
<dbReference type="CDD" id="cd05930">
    <property type="entry name" value="A_NRPS"/>
    <property type="match status" value="1"/>
</dbReference>
<dbReference type="Gene3D" id="3.30.559.30">
    <property type="entry name" value="Nonribosomal peptide synthetase, condensation domain"/>
    <property type="match status" value="1"/>
</dbReference>
<dbReference type="InterPro" id="IPR036736">
    <property type="entry name" value="ACP-like_sf"/>
</dbReference>
<dbReference type="InterPro" id="IPR029063">
    <property type="entry name" value="SAM-dependent_MTases_sf"/>
</dbReference>
<dbReference type="PANTHER" id="PTHR45527:SF1">
    <property type="entry name" value="FATTY ACID SYNTHASE"/>
    <property type="match status" value="1"/>
</dbReference>
<dbReference type="CDD" id="cd02440">
    <property type="entry name" value="AdoMet_MTases"/>
    <property type="match status" value="1"/>
</dbReference>
<proteinExistence type="predicted"/>
<dbReference type="Gene3D" id="3.30.300.30">
    <property type="match status" value="2"/>
</dbReference>
<dbReference type="PROSITE" id="PS00455">
    <property type="entry name" value="AMP_BINDING"/>
    <property type="match status" value="1"/>
</dbReference>
<feature type="region of interest" description="Disordered" evidence="4">
    <location>
        <begin position="818"/>
        <end position="849"/>
    </location>
</feature>
<dbReference type="InterPro" id="IPR006162">
    <property type="entry name" value="Ppantetheine_attach_site"/>
</dbReference>
<dbReference type="GO" id="GO:0031177">
    <property type="term" value="F:phosphopantetheine binding"/>
    <property type="evidence" value="ECO:0007669"/>
    <property type="project" value="InterPro"/>
</dbReference>
<dbReference type="Pfam" id="PF00668">
    <property type="entry name" value="Condensation"/>
    <property type="match status" value="1"/>
</dbReference>
<feature type="compositionally biased region" description="Polar residues" evidence="4">
    <location>
        <begin position="1000"/>
        <end position="1011"/>
    </location>
</feature>
<evidence type="ECO:0000256" key="4">
    <source>
        <dbReference type="SAM" id="MobiDB-lite"/>
    </source>
</evidence>
<dbReference type="InterPro" id="IPR000873">
    <property type="entry name" value="AMP-dep_synth/lig_dom"/>
</dbReference>
<feature type="domain" description="Carrier" evidence="5">
    <location>
        <begin position="923"/>
        <end position="998"/>
    </location>
</feature>
<name>A0AB39QEZ6_9ACTN</name>
<dbReference type="InterPro" id="IPR009081">
    <property type="entry name" value="PP-bd_ACP"/>
</dbReference>
<evidence type="ECO:0000256" key="3">
    <source>
        <dbReference type="ARBA" id="ARBA00022553"/>
    </source>
</evidence>
<accession>A0AB39QEZ6</accession>
<dbReference type="GO" id="GO:0043041">
    <property type="term" value="P:amino acid activation for nonribosomal peptide biosynthetic process"/>
    <property type="evidence" value="ECO:0007669"/>
    <property type="project" value="TreeGrafter"/>
</dbReference>
<keyword evidence="2" id="KW-0596">Phosphopantetheine</keyword>
<feature type="region of interest" description="Disordered" evidence="4">
    <location>
        <begin position="998"/>
        <end position="1027"/>
    </location>
</feature>
<dbReference type="InterPro" id="IPR001242">
    <property type="entry name" value="Condensation_dom"/>
</dbReference>
<dbReference type="Gene3D" id="3.40.50.12780">
    <property type="entry name" value="N-terminal domain of ligase-like"/>
    <property type="match status" value="1"/>
</dbReference>
<dbReference type="InterPro" id="IPR020845">
    <property type="entry name" value="AMP-binding_CS"/>
</dbReference>
<dbReference type="Gene3D" id="3.30.559.10">
    <property type="entry name" value="Chloramphenicol acetyltransferase-like domain"/>
    <property type="match status" value="1"/>
</dbReference>
<dbReference type="InterPro" id="IPR041698">
    <property type="entry name" value="Methyltransf_25"/>
</dbReference>
<dbReference type="SMART" id="SM00823">
    <property type="entry name" value="PKS_PP"/>
    <property type="match status" value="1"/>
</dbReference>
<dbReference type="InterPro" id="IPR045851">
    <property type="entry name" value="AMP-bd_C_sf"/>
</dbReference>
<dbReference type="InterPro" id="IPR023213">
    <property type="entry name" value="CAT-like_dom_sf"/>
</dbReference>
<evidence type="ECO:0000313" key="6">
    <source>
        <dbReference type="EMBL" id="XDQ39604.1"/>
    </source>
</evidence>
<dbReference type="SUPFAM" id="SSF56801">
    <property type="entry name" value="Acetyl-CoA synthetase-like"/>
    <property type="match status" value="1"/>
</dbReference>
<dbReference type="GO" id="GO:0008168">
    <property type="term" value="F:methyltransferase activity"/>
    <property type="evidence" value="ECO:0007669"/>
    <property type="project" value="UniProtKB-ARBA"/>
</dbReference>
<comment type="cofactor">
    <cofactor evidence="1">
        <name>pantetheine 4'-phosphate</name>
        <dbReference type="ChEBI" id="CHEBI:47942"/>
    </cofactor>
</comment>
<dbReference type="RefSeq" id="WP_369174325.1">
    <property type="nucleotide sequence ID" value="NZ_CP163439.1"/>
</dbReference>
<dbReference type="Pfam" id="PF00501">
    <property type="entry name" value="AMP-binding"/>
    <property type="match status" value="1"/>
</dbReference>
<feature type="region of interest" description="Disordered" evidence="4">
    <location>
        <begin position="1"/>
        <end position="22"/>
    </location>
</feature>
<dbReference type="GO" id="GO:0017000">
    <property type="term" value="P:antibiotic biosynthetic process"/>
    <property type="evidence" value="ECO:0007669"/>
    <property type="project" value="UniProtKB-ARBA"/>
</dbReference>
<evidence type="ECO:0000259" key="5">
    <source>
        <dbReference type="PROSITE" id="PS50075"/>
    </source>
</evidence>
<keyword evidence="3" id="KW-0597">Phosphoprotein</keyword>
<evidence type="ECO:0000256" key="1">
    <source>
        <dbReference type="ARBA" id="ARBA00001957"/>
    </source>
</evidence>
<dbReference type="GO" id="GO:0044550">
    <property type="term" value="P:secondary metabolite biosynthetic process"/>
    <property type="evidence" value="ECO:0007669"/>
    <property type="project" value="TreeGrafter"/>
</dbReference>
<dbReference type="InterPro" id="IPR029058">
    <property type="entry name" value="AB_hydrolase_fold"/>
</dbReference>
<evidence type="ECO:0000256" key="2">
    <source>
        <dbReference type="ARBA" id="ARBA00022450"/>
    </source>
</evidence>
<organism evidence="6">
    <name type="scientific">Streptomyces sp. R28</name>
    <dbReference type="NCBI Taxonomy" id="3238628"/>
    <lineage>
        <taxon>Bacteria</taxon>
        <taxon>Bacillati</taxon>
        <taxon>Actinomycetota</taxon>
        <taxon>Actinomycetes</taxon>
        <taxon>Kitasatosporales</taxon>
        <taxon>Streptomycetaceae</taxon>
        <taxon>Streptomyces</taxon>
    </lineage>
</organism>
<dbReference type="EMBL" id="CP163439">
    <property type="protein sequence ID" value="XDQ39604.1"/>
    <property type="molecule type" value="Genomic_DNA"/>
</dbReference>
<dbReference type="GO" id="GO:0005737">
    <property type="term" value="C:cytoplasm"/>
    <property type="evidence" value="ECO:0007669"/>
    <property type="project" value="TreeGrafter"/>
</dbReference>